<dbReference type="SUPFAM" id="SSF103247">
    <property type="entry name" value="TT1751-like"/>
    <property type="match status" value="1"/>
</dbReference>
<evidence type="ECO:0000259" key="1">
    <source>
        <dbReference type="Pfam" id="PF03625"/>
    </source>
</evidence>
<gene>
    <name evidence="2" type="ORF">FOH10_05690</name>
</gene>
<reference evidence="2 3" key="1">
    <citation type="submission" date="2019-07" db="EMBL/GenBank/DDBJ databases">
        <title>Complete Genome Sequence and Methylome Analysis of Nocardia otitidis-caviarum NEB252.</title>
        <authorList>
            <person name="Fomenkov A."/>
            <person name="Anton B.P."/>
            <person name="Vincze T."/>
            <person name="Roberts R.J."/>
        </authorList>
    </citation>
    <scope>NUCLEOTIDE SEQUENCE [LARGE SCALE GENOMIC DNA]</scope>
    <source>
        <strain evidence="2 3">NEB252</strain>
    </source>
</reference>
<dbReference type="CDD" id="cd14797">
    <property type="entry name" value="DUF302"/>
    <property type="match status" value="1"/>
</dbReference>
<dbReference type="GeneID" id="80331886"/>
<dbReference type="Pfam" id="PF03625">
    <property type="entry name" value="DUF302"/>
    <property type="match status" value="1"/>
</dbReference>
<dbReference type="PANTHER" id="PTHR38342">
    <property type="entry name" value="SLR5037 PROTEIN"/>
    <property type="match status" value="1"/>
</dbReference>
<dbReference type="AlphaFoldDB" id="A0A516NHD4"/>
<evidence type="ECO:0000313" key="2">
    <source>
        <dbReference type="EMBL" id="QDP78311.1"/>
    </source>
</evidence>
<organism evidence="2 3">
    <name type="scientific">Nocardia otitidiscaviarum</name>
    <dbReference type="NCBI Taxonomy" id="1823"/>
    <lineage>
        <taxon>Bacteria</taxon>
        <taxon>Bacillati</taxon>
        <taxon>Actinomycetota</taxon>
        <taxon>Actinomycetes</taxon>
        <taxon>Mycobacteriales</taxon>
        <taxon>Nocardiaceae</taxon>
        <taxon>Nocardia</taxon>
    </lineage>
</organism>
<dbReference type="Proteomes" id="UP000317039">
    <property type="component" value="Chromosome"/>
</dbReference>
<accession>A0A516NHD4</accession>
<dbReference type="InterPro" id="IPR035923">
    <property type="entry name" value="TT1751-like_sf"/>
</dbReference>
<dbReference type="KEGG" id="nod:FOH10_05690"/>
<name>A0A516NHD4_9NOCA</name>
<dbReference type="InterPro" id="IPR016796">
    <property type="entry name" value="UCP021774"/>
</dbReference>
<dbReference type="PANTHER" id="PTHR38342:SF1">
    <property type="entry name" value="SLR5037 PROTEIN"/>
    <property type="match status" value="1"/>
</dbReference>
<protein>
    <submittedName>
        <fullName evidence="2">DUF302 domain-containing protein</fullName>
    </submittedName>
</protein>
<dbReference type="PIRSF" id="PIRSF021774">
    <property type="entry name" value="UCP021774"/>
    <property type="match status" value="1"/>
</dbReference>
<sequence>MKTNPELSTTLHTSFADAVERTRTALSQQGFGVLTEIDVRATMKAKLDVDMEDYLILGACNPPLANRALDAERRIGLLLPCNVVVRGTGPDTVLVEAADPRMMADLADAPALEDVADEATDRLRAAITALGD</sequence>
<feature type="domain" description="DUF302" evidence="1">
    <location>
        <begin position="37"/>
        <end position="100"/>
    </location>
</feature>
<dbReference type="EMBL" id="CP041695">
    <property type="protein sequence ID" value="QDP78311.1"/>
    <property type="molecule type" value="Genomic_DNA"/>
</dbReference>
<dbReference type="RefSeq" id="WP_143979921.1">
    <property type="nucleotide sequence ID" value="NZ_CP041695.1"/>
</dbReference>
<evidence type="ECO:0000313" key="3">
    <source>
        <dbReference type="Proteomes" id="UP000317039"/>
    </source>
</evidence>
<dbReference type="Gene3D" id="3.30.310.70">
    <property type="entry name" value="TT1751-like domain"/>
    <property type="match status" value="1"/>
</dbReference>
<dbReference type="InterPro" id="IPR005180">
    <property type="entry name" value="DUF302"/>
</dbReference>
<proteinExistence type="predicted"/>